<sequence>MKEEENKNKNADHLKLLGLLADEDSQNKQPVKKLHRSKSFELARNIPRNFVRFATTVMNSFDHPKQNKKFNRTVSLGDIKSEDEKSKKPTGLNLKIKSLLRSEPKKQSNKNQIAPLRNSPLKLHEQLKEQQLPSHGDLLNMHDKPVKQTPIISLRDLLKTPEKQPTLSDLF</sequence>
<protein>
    <submittedName>
        <fullName evidence="2">Uncharacterized protein</fullName>
    </submittedName>
</protein>
<proteinExistence type="predicted"/>
<evidence type="ECO:0000256" key="1">
    <source>
        <dbReference type="SAM" id="MobiDB-lite"/>
    </source>
</evidence>
<dbReference type="AlphaFoldDB" id="A0A6V7X7L6"/>
<feature type="region of interest" description="Disordered" evidence="1">
    <location>
        <begin position="62"/>
        <end position="93"/>
    </location>
</feature>
<accession>A0A6V7X7L6</accession>
<gene>
    <name evidence="2" type="ORF">MENT_LOCUS48405</name>
</gene>
<name>A0A6V7X7L6_MELEN</name>
<reference evidence="2 3" key="1">
    <citation type="submission" date="2020-08" db="EMBL/GenBank/DDBJ databases">
        <authorList>
            <person name="Koutsovoulos G."/>
            <person name="Danchin GJ E."/>
        </authorList>
    </citation>
    <scope>NUCLEOTIDE SEQUENCE [LARGE SCALE GENOMIC DNA]</scope>
</reference>
<dbReference type="EMBL" id="CAJEWN010001202">
    <property type="protein sequence ID" value="CAD2195330.1"/>
    <property type="molecule type" value="Genomic_DNA"/>
</dbReference>
<dbReference type="Proteomes" id="UP000580250">
    <property type="component" value="Unassembled WGS sequence"/>
</dbReference>
<evidence type="ECO:0000313" key="2">
    <source>
        <dbReference type="EMBL" id="CAD2195330.1"/>
    </source>
</evidence>
<comment type="caution">
    <text evidence="2">The sequence shown here is derived from an EMBL/GenBank/DDBJ whole genome shotgun (WGS) entry which is preliminary data.</text>
</comment>
<organism evidence="2 3">
    <name type="scientific">Meloidogyne enterolobii</name>
    <name type="common">Root-knot nematode worm</name>
    <name type="synonym">Meloidogyne mayaguensis</name>
    <dbReference type="NCBI Taxonomy" id="390850"/>
    <lineage>
        <taxon>Eukaryota</taxon>
        <taxon>Metazoa</taxon>
        <taxon>Ecdysozoa</taxon>
        <taxon>Nematoda</taxon>
        <taxon>Chromadorea</taxon>
        <taxon>Rhabditida</taxon>
        <taxon>Tylenchina</taxon>
        <taxon>Tylenchomorpha</taxon>
        <taxon>Tylenchoidea</taxon>
        <taxon>Meloidogynidae</taxon>
        <taxon>Meloidogyninae</taxon>
        <taxon>Meloidogyne</taxon>
    </lineage>
</organism>
<evidence type="ECO:0000313" key="3">
    <source>
        <dbReference type="Proteomes" id="UP000580250"/>
    </source>
</evidence>